<evidence type="ECO:0000313" key="3">
    <source>
        <dbReference type="Proteomes" id="UP000818266"/>
    </source>
</evidence>
<dbReference type="OrthoDB" id="5120242at2"/>
<accession>A0A9E5JL67</accession>
<dbReference type="RefSeq" id="WP_152583204.1">
    <property type="nucleotide sequence ID" value="NZ_VIKT02000005.1"/>
</dbReference>
<reference evidence="2 3" key="1">
    <citation type="submission" date="2020-03" db="EMBL/GenBank/DDBJ databases">
        <title>Chryseoglobus sp. isolated from a deep-sea seamount.</title>
        <authorList>
            <person name="Zhang D.-C."/>
        </authorList>
    </citation>
    <scope>NUCLEOTIDE SEQUENCE [LARGE SCALE GENOMIC DNA]</scope>
    <source>
        <strain evidence="2 3">KN1116</strain>
    </source>
</reference>
<name>A0A9E5JL67_9MICO</name>
<feature type="signal peptide" evidence="1">
    <location>
        <begin position="1"/>
        <end position="27"/>
    </location>
</feature>
<evidence type="ECO:0008006" key="4">
    <source>
        <dbReference type="Google" id="ProtNLM"/>
    </source>
</evidence>
<keyword evidence="1" id="KW-0732">Signal</keyword>
<dbReference type="AlphaFoldDB" id="A0A9E5JL67"/>
<evidence type="ECO:0000256" key="1">
    <source>
        <dbReference type="SAM" id="SignalP"/>
    </source>
</evidence>
<protein>
    <recommendedName>
        <fullName evidence="4">Lipoprotein</fullName>
    </recommendedName>
</protein>
<dbReference type="PROSITE" id="PS51257">
    <property type="entry name" value="PROKAR_LIPOPROTEIN"/>
    <property type="match status" value="1"/>
</dbReference>
<gene>
    <name evidence="2" type="ORF">FK219_004335</name>
</gene>
<dbReference type="Proteomes" id="UP000818266">
    <property type="component" value="Unassembled WGS sequence"/>
</dbReference>
<proteinExistence type="predicted"/>
<evidence type="ECO:0000313" key="2">
    <source>
        <dbReference type="EMBL" id="NHF62474.1"/>
    </source>
</evidence>
<feature type="chain" id="PRO_5039029271" description="Lipoprotein" evidence="1">
    <location>
        <begin position="28"/>
        <end position="150"/>
    </location>
</feature>
<sequence length="150" mass="16037">MIRRSRFGIVAVAAVIGVAALSGCTLQAPSAVEDEEARERFVALLDDTQAAAGGSWSVQDDPTPRECTIPLWVTGERFPALRLAEAPASPSRAADRVEEAWRAHDLEVTLTEVSDVIELKGESAQGELLLFRASDSAMTLTGESECRPVA</sequence>
<keyword evidence="3" id="KW-1185">Reference proteome</keyword>
<dbReference type="EMBL" id="VIKT02000005">
    <property type="protein sequence ID" value="NHF62474.1"/>
    <property type="molecule type" value="Genomic_DNA"/>
</dbReference>
<comment type="caution">
    <text evidence="2">The sequence shown here is derived from an EMBL/GenBank/DDBJ whole genome shotgun (WGS) entry which is preliminary data.</text>
</comment>
<organism evidence="2 3">
    <name type="scientific">Microcella pacifica</name>
    <dbReference type="NCBI Taxonomy" id="2591847"/>
    <lineage>
        <taxon>Bacteria</taxon>
        <taxon>Bacillati</taxon>
        <taxon>Actinomycetota</taxon>
        <taxon>Actinomycetes</taxon>
        <taxon>Micrococcales</taxon>
        <taxon>Microbacteriaceae</taxon>
        <taxon>Microcella</taxon>
    </lineage>
</organism>